<dbReference type="AlphaFoldDB" id="A0A7J7LWH2"/>
<comment type="caution">
    <text evidence="3">The sequence shown here is derived from an EMBL/GenBank/DDBJ whole genome shotgun (WGS) entry which is preliminary data.</text>
</comment>
<organism evidence="3 4">
    <name type="scientific">Kingdonia uniflora</name>
    <dbReference type="NCBI Taxonomy" id="39325"/>
    <lineage>
        <taxon>Eukaryota</taxon>
        <taxon>Viridiplantae</taxon>
        <taxon>Streptophyta</taxon>
        <taxon>Embryophyta</taxon>
        <taxon>Tracheophyta</taxon>
        <taxon>Spermatophyta</taxon>
        <taxon>Magnoliopsida</taxon>
        <taxon>Ranunculales</taxon>
        <taxon>Circaeasteraceae</taxon>
        <taxon>Kingdonia</taxon>
    </lineage>
</organism>
<dbReference type="InterPro" id="IPR002156">
    <property type="entry name" value="RNaseH_domain"/>
</dbReference>
<reference evidence="3 4" key="1">
    <citation type="journal article" date="2020" name="IScience">
        <title>Genome Sequencing of the Endangered Kingdonia uniflora (Circaeasteraceae, Ranunculales) Reveals Potential Mechanisms of Evolutionary Specialization.</title>
        <authorList>
            <person name="Sun Y."/>
            <person name="Deng T."/>
            <person name="Zhang A."/>
            <person name="Moore M.J."/>
            <person name="Landis J.B."/>
            <person name="Lin N."/>
            <person name="Zhang H."/>
            <person name="Zhang X."/>
            <person name="Huang J."/>
            <person name="Zhang X."/>
            <person name="Sun H."/>
            <person name="Wang H."/>
        </authorList>
    </citation>
    <scope>NUCLEOTIDE SEQUENCE [LARGE SCALE GENOMIC DNA]</scope>
    <source>
        <strain evidence="3">TB1705</strain>
        <tissue evidence="3">Leaf</tissue>
    </source>
</reference>
<dbReference type="GO" id="GO:0003676">
    <property type="term" value="F:nucleic acid binding"/>
    <property type="evidence" value="ECO:0007669"/>
    <property type="project" value="InterPro"/>
</dbReference>
<dbReference type="SUPFAM" id="SSF53098">
    <property type="entry name" value="Ribonuclease H-like"/>
    <property type="match status" value="1"/>
</dbReference>
<dbReference type="OrthoDB" id="1036116at2759"/>
<accession>A0A7J7LWH2</accession>
<dbReference type="InterPro" id="IPR012337">
    <property type="entry name" value="RNaseH-like_sf"/>
</dbReference>
<dbReference type="CDD" id="cd06222">
    <property type="entry name" value="RNase_H_like"/>
    <property type="match status" value="1"/>
</dbReference>
<dbReference type="Pfam" id="PF13966">
    <property type="entry name" value="zf-RVT"/>
    <property type="match status" value="1"/>
</dbReference>
<evidence type="ECO:0000259" key="2">
    <source>
        <dbReference type="Pfam" id="PF13966"/>
    </source>
</evidence>
<keyword evidence="4" id="KW-1185">Reference proteome</keyword>
<dbReference type="Proteomes" id="UP000541444">
    <property type="component" value="Unassembled WGS sequence"/>
</dbReference>
<dbReference type="PANTHER" id="PTHR47074">
    <property type="entry name" value="BNAC02G40300D PROTEIN"/>
    <property type="match status" value="1"/>
</dbReference>
<dbReference type="Gene3D" id="3.30.420.10">
    <property type="entry name" value="Ribonuclease H-like superfamily/Ribonuclease H"/>
    <property type="match status" value="1"/>
</dbReference>
<dbReference type="InterPro" id="IPR052929">
    <property type="entry name" value="RNase_H-like_EbsB-rel"/>
</dbReference>
<feature type="domain" description="Reverse transcriptase zinc-binding" evidence="2">
    <location>
        <begin position="2"/>
        <end position="60"/>
    </location>
</feature>
<feature type="domain" description="RNase H type-1" evidence="1">
    <location>
        <begin position="96"/>
        <end position="215"/>
    </location>
</feature>
<evidence type="ECO:0008006" key="5">
    <source>
        <dbReference type="Google" id="ProtNLM"/>
    </source>
</evidence>
<dbReference type="InterPro" id="IPR044730">
    <property type="entry name" value="RNase_H-like_dom_plant"/>
</dbReference>
<dbReference type="EMBL" id="JACGCM010001948">
    <property type="protein sequence ID" value="KAF6147011.1"/>
    <property type="molecule type" value="Genomic_DNA"/>
</dbReference>
<dbReference type="InterPro" id="IPR036397">
    <property type="entry name" value="RNaseH_sf"/>
</dbReference>
<proteinExistence type="predicted"/>
<dbReference type="Pfam" id="PF13456">
    <property type="entry name" value="RVT_3"/>
    <property type="match status" value="1"/>
</dbReference>
<dbReference type="InterPro" id="IPR026960">
    <property type="entry name" value="RVT-Znf"/>
</dbReference>
<sequence length="241" mass="26900">MNVPFRIQFFVWKALQDGIPINHKLRFVDHNREAPCPRCLEEVETTTHALFFCKKVRATWAKSFIFNLSPLNQLTTRQYIHPLSIVEEGWHIVLVDEAWSNSDSQGGSSFVIKIYNLSVIGAGHASTRAEDAEEAEAISVIRGMRAARSVGLEKVVVLTDCRRLVRAYELGSDDLSWGALTLAPDMLGLASCFSDFRFCHISRSLNFEAHALAARGPLFPAVSIFEPLEASLFVNDVTCSL</sequence>
<name>A0A7J7LWH2_9MAGN</name>
<protein>
    <recommendedName>
        <fullName evidence="5">RNase H type-1 domain-containing protein</fullName>
    </recommendedName>
</protein>
<evidence type="ECO:0000259" key="1">
    <source>
        <dbReference type="Pfam" id="PF13456"/>
    </source>
</evidence>
<gene>
    <name evidence="3" type="ORF">GIB67_036730</name>
</gene>
<evidence type="ECO:0000313" key="4">
    <source>
        <dbReference type="Proteomes" id="UP000541444"/>
    </source>
</evidence>
<dbReference type="PANTHER" id="PTHR47074:SF11">
    <property type="entry name" value="REVERSE TRANSCRIPTASE-LIKE PROTEIN"/>
    <property type="match status" value="1"/>
</dbReference>
<dbReference type="GO" id="GO:0004523">
    <property type="term" value="F:RNA-DNA hybrid ribonuclease activity"/>
    <property type="evidence" value="ECO:0007669"/>
    <property type="project" value="InterPro"/>
</dbReference>
<evidence type="ECO:0000313" key="3">
    <source>
        <dbReference type="EMBL" id="KAF6147011.1"/>
    </source>
</evidence>